<dbReference type="PANTHER" id="PTHR14614">
    <property type="entry name" value="HEPATOCELLULAR CARCINOMA-ASSOCIATED ANTIGEN"/>
    <property type="match status" value="1"/>
</dbReference>
<dbReference type="Pfam" id="PF10294">
    <property type="entry name" value="Methyltransf_16"/>
    <property type="match status" value="1"/>
</dbReference>
<keyword evidence="3" id="KW-1185">Reference proteome</keyword>
<dbReference type="EMBL" id="BFEA01000077">
    <property type="protein sequence ID" value="GBG66650.1"/>
    <property type="molecule type" value="Genomic_DNA"/>
</dbReference>
<feature type="compositionally biased region" description="Basic and acidic residues" evidence="1">
    <location>
        <begin position="700"/>
        <end position="732"/>
    </location>
</feature>
<gene>
    <name evidence="2" type="ORF">CBR_g66786</name>
</gene>
<dbReference type="AlphaFoldDB" id="A0A388K9C6"/>
<accession>A0A388K9C6</accession>
<organism evidence="2 3">
    <name type="scientific">Chara braunii</name>
    <name type="common">Braun's stonewort</name>
    <dbReference type="NCBI Taxonomy" id="69332"/>
    <lineage>
        <taxon>Eukaryota</taxon>
        <taxon>Viridiplantae</taxon>
        <taxon>Streptophyta</taxon>
        <taxon>Charophyceae</taxon>
        <taxon>Charales</taxon>
        <taxon>Characeae</taxon>
        <taxon>Chara</taxon>
    </lineage>
</organism>
<dbReference type="STRING" id="69332.A0A388K9C6"/>
<feature type="compositionally biased region" description="Basic and acidic residues" evidence="1">
    <location>
        <begin position="309"/>
        <end position="373"/>
    </location>
</feature>
<proteinExistence type="predicted"/>
<protein>
    <submittedName>
        <fullName evidence="2">Uncharacterized protein</fullName>
    </submittedName>
</protein>
<feature type="compositionally biased region" description="Basic and acidic residues" evidence="1">
    <location>
        <begin position="214"/>
        <end position="282"/>
    </location>
</feature>
<name>A0A388K9C6_CHABU</name>
<dbReference type="OrthoDB" id="194386at2759"/>
<feature type="compositionally biased region" description="Basic and acidic residues" evidence="1">
    <location>
        <begin position="516"/>
        <end position="538"/>
    </location>
</feature>
<comment type="caution">
    <text evidence="2">The sequence shown here is derived from an EMBL/GenBank/DDBJ whole genome shotgun (WGS) entry which is preliminary data.</text>
</comment>
<dbReference type="Proteomes" id="UP000265515">
    <property type="component" value="Unassembled WGS sequence"/>
</dbReference>
<feature type="region of interest" description="Disordered" evidence="1">
    <location>
        <begin position="198"/>
        <end position="374"/>
    </location>
</feature>
<evidence type="ECO:0000313" key="2">
    <source>
        <dbReference type="EMBL" id="GBG66650.1"/>
    </source>
</evidence>
<dbReference type="InterPro" id="IPR019410">
    <property type="entry name" value="Methyltransf_16"/>
</dbReference>
<dbReference type="Gramene" id="GBG66650">
    <property type="protein sequence ID" value="GBG66650"/>
    <property type="gene ID" value="CBR_g66786"/>
</dbReference>
<feature type="region of interest" description="Disordered" evidence="1">
    <location>
        <begin position="651"/>
        <end position="746"/>
    </location>
</feature>
<evidence type="ECO:0000256" key="1">
    <source>
        <dbReference type="SAM" id="MobiDB-lite"/>
    </source>
</evidence>
<evidence type="ECO:0000313" key="3">
    <source>
        <dbReference type="Proteomes" id="UP000265515"/>
    </source>
</evidence>
<dbReference type="InterPro" id="IPR029063">
    <property type="entry name" value="SAM-dependent_MTases_sf"/>
</dbReference>
<reference evidence="2 3" key="1">
    <citation type="journal article" date="2018" name="Cell">
        <title>The Chara Genome: Secondary Complexity and Implications for Plant Terrestrialization.</title>
        <authorList>
            <person name="Nishiyama T."/>
            <person name="Sakayama H."/>
            <person name="Vries J.D."/>
            <person name="Buschmann H."/>
            <person name="Saint-Marcoux D."/>
            <person name="Ullrich K.K."/>
            <person name="Haas F.B."/>
            <person name="Vanderstraeten L."/>
            <person name="Becker D."/>
            <person name="Lang D."/>
            <person name="Vosolsobe S."/>
            <person name="Rombauts S."/>
            <person name="Wilhelmsson P.K.I."/>
            <person name="Janitza P."/>
            <person name="Kern R."/>
            <person name="Heyl A."/>
            <person name="Rumpler F."/>
            <person name="Villalobos L.I.A.C."/>
            <person name="Clay J.M."/>
            <person name="Skokan R."/>
            <person name="Toyoda A."/>
            <person name="Suzuki Y."/>
            <person name="Kagoshima H."/>
            <person name="Schijlen E."/>
            <person name="Tajeshwar N."/>
            <person name="Catarino B."/>
            <person name="Hetherington A.J."/>
            <person name="Saltykova A."/>
            <person name="Bonnot C."/>
            <person name="Breuninger H."/>
            <person name="Symeonidi A."/>
            <person name="Radhakrishnan G.V."/>
            <person name="Van Nieuwerburgh F."/>
            <person name="Deforce D."/>
            <person name="Chang C."/>
            <person name="Karol K.G."/>
            <person name="Hedrich R."/>
            <person name="Ulvskov P."/>
            <person name="Glockner G."/>
            <person name="Delwiche C.F."/>
            <person name="Petrasek J."/>
            <person name="Van de Peer Y."/>
            <person name="Friml J."/>
            <person name="Beilby M."/>
            <person name="Dolan L."/>
            <person name="Kohara Y."/>
            <person name="Sugano S."/>
            <person name="Fujiyama A."/>
            <person name="Delaux P.-M."/>
            <person name="Quint M."/>
            <person name="TheiBen G."/>
            <person name="Hagemann M."/>
            <person name="Harholt J."/>
            <person name="Dunand C."/>
            <person name="Zachgo S."/>
            <person name="Langdale J."/>
            <person name="Maumus F."/>
            <person name="Straeten D.V.D."/>
            <person name="Gould S.B."/>
            <person name="Rensing S.A."/>
        </authorList>
    </citation>
    <scope>NUCLEOTIDE SEQUENCE [LARGE SCALE GENOMIC DNA]</scope>
    <source>
        <strain evidence="2 3">S276</strain>
    </source>
</reference>
<dbReference type="SUPFAM" id="SSF53335">
    <property type="entry name" value="S-adenosyl-L-methionine-dependent methyltransferases"/>
    <property type="match status" value="1"/>
</dbReference>
<sequence>MEDDCIARQSQVEDHCRPSGFGCAGTAEAHEEEEEELRWEILCSLRQMEKSTVVIEQLRRLGGGRIARQAQTYFFRCCVDDPVSNRYPPPAKYLQNLLKRVILAAERDGIVVLDELYDIHSKLLVSSSQKREQQRWRRQAQPQQSFWLWRQEPEAAAAAQKHSLLEDQDDEGWCFKTYAYVMTPQPLALLASRRQYPSRDGQAFTNERSFTRNRGRDEVRDRDRRQLQEEIRKQVQKQERVHDETRRQVRDQEMRGDEGRKHGPDRDWEQGRSGEQGREEVWTRAGAGGQAEEGEDWSCRRVGRGGGYQDRDRDASGRPVRDADETRHRDRDPDEARREEGRDGDGHGMDIHGPRGGSREGERDTHEWEEVHTRGRRMMTMQSLDELIEGHVEGGEKVREEKKRKEEREEKSVVPVDLVTVRVSENLLEGSTGCVAWGAGFYLAEVVLTYPAVFAGRTCLELGSGTGLVGVCLARLQGSNRPLYLTDGNDEALCNLSINLAINGIAVGGGGGGGGGKEEGGRGKEEGGGGKEGGRGRGGEAPLATRYVSNLSIDGDSMSSAVQGEGIGIRPSDHRRQSRQHRTVIVDKLCWEDAAQEPRKLESYGADVILGADIVYDPSVVPTLVEVLGILLRCKGRVCIDQRGDEIGVGVGTSVWGDNASNSSSSSSSRHERNVDMENEDENDEIGRGGNSNGGVAKGQRNDDVATKQRSDDVSTVQRNDDVTKDQRKDDVASDWGGDQNGREAKNVECNKDDDVNGCWRHPTTRPVAYVASTERNEQTMLCFLDAVAGSGLAVMDVTTRLAPDLCFKWVSDIDRSRVRLHRIFAA</sequence>
<feature type="region of interest" description="Disordered" evidence="1">
    <location>
        <begin position="511"/>
        <end position="542"/>
    </location>
</feature>
<dbReference type="Gene3D" id="3.40.50.150">
    <property type="entry name" value="Vaccinia Virus protein VP39"/>
    <property type="match status" value="1"/>
</dbReference>
<dbReference type="PANTHER" id="PTHR14614:SF130">
    <property type="entry name" value="PROTEIN-LYSINE N-METHYLTRANSFERASE EEF2KMT"/>
    <property type="match status" value="1"/>
</dbReference>
<feature type="compositionally biased region" description="Gly residues" evidence="1">
    <location>
        <begin position="688"/>
        <end position="697"/>
    </location>
</feature>